<gene>
    <name evidence="2" type="ORF">LPJ61_003974</name>
</gene>
<dbReference type="OrthoDB" id="6375767at2759"/>
<keyword evidence="3" id="KW-1185">Reference proteome</keyword>
<feature type="compositionally biased region" description="Low complexity" evidence="1">
    <location>
        <begin position="490"/>
        <end position="500"/>
    </location>
</feature>
<feature type="non-terminal residue" evidence="2">
    <location>
        <position position="500"/>
    </location>
</feature>
<evidence type="ECO:0000313" key="3">
    <source>
        <dbReference type="Proteomes" id="UP001143981"/>
    </source>
</evidence>
<evidence type="ECO:0000256" key="1">
    <source>
        <dbReference type="SAM" id="MobiDB-lite"/>
    </source>
</evidence>
<dbReference type="EMBL" id="JANBOI010000786">
    <property type="protein sequence ID" value="KAJ1728562.1"/>
    <property type="molecule type" value="Genomic_DNA"/>
</dbReference>
<dbReference type="Gene3D" id="3.40.20.10">
    <property type="entry name" value="Severin"/>
    <property type="match status" value="2"/>
</dbReference>
<feature type="region of interest" description="Disordered" evidence="1">
    <location>
        <begin position="477"/>
        <end position="500"/>
    </location>
</feature>
<dbReference type="AlphaFoldDB" id="A0A9W8CVT0"/>
<organism evidence="2 3">
    <name type="scientific">Coemansia biformis</name>
    <dbReference type="NCBI Taxonomy" id="1286918"/>
    <lineage>
        <taxon>Eukaryota</taxon>
        <taxon>Fungi</taxon>
        <taxon>Fungi incertae sedis</taxon>
        <taxon>Zoopagomycota</taxon>
        <taxon>Kickxellomycotina</taxon>
        <taxon>Kickxellomycetes</taxon>
        <taxon>Kickxellales</taxon>
        <taxon>Kickxellaceae</taxon>
        <taxon>Coemansia</taxon>
    </lineage>
</organism>
<sequence>PQPAGSTSSDNDDSDDCDGGGGESDVSAGCESDDGFDGQCDAPSLTASANSTAKCSRAGSLHSKCSDEASDGASSVSTEPSRSWWRRRLRSARTRPCARDVLSPMAPSRRATVCARSTAVRPECTPPALPGTTRAALPADSEPPVSMLSRLRRTRSAAGSDSPASVQSTGSGDPNGALDVRWTMLKCKGATDLHVVSVPTSTSSLNHKDAFLFYPCLLRRPGACQLASSAAHSPAADERAQPGTLPAHKYSGHKSAYSPASRAVYVWLGAHSSAIKRDAITRVATEVRDKELLGRAAIMVVDEAAAAVDGAKRRFFSQLYAVEHGGCVSLPKEMSAVYSRVAPAEMAEGDADFERALQRRKVLYGFWEAVPPASIVAAGAYVNAAALAKVPAGGAVVLDTWSDVFIWWRSEPGNPAVRQCAVGFATALVRDACIPPRPRPAPVWHEIQGSEHVIFKTKFPDWPFVFAPAPVPAAVSTARQATPPPPRPTMPLAAQPVAVA</sequence>
<accession>A0A9W8CVT0</accession>
<name>A0A9W8CVT0_9FUNG</name>
<feature type="region of interest" description="Disordered" evidence="1">
    <location>
        <begin position="1"/>
        <end position="84"/>
    </location>
</feature>
<protein>
    <recommendedName>
        <fullName evidence="4">Gelsolin-like domain-containing protein</fullName>
    </recommendedName>
</protein>
<feature type="region of interest" description="Disordered" evidence="1">
    <location>
        <begin position="120"/>
        <end position="175"/>
    </location>
</feature>
<reference evidence="2" key="1">
    <citation type="submission" date="2022-07" db="EMBL/GenBank/DDBJ databases">
        <title>Phylogenomic reconstructions and comparative analyses of Kickxellomycotina fungi.</title>
        <authorList>
            <person name="Reynolds N.K."/>
            <person name="Stajich J.E."/>
            <person name="Barry K."/>
            <person name="Grigoriev I.V."/>
            <person name="Crous P."/>
            <person name="Smith M.E."/>
        </authorList>
    </citation>
    <scope>NUCLEOTIDE SEQUENCE</scope>
    <source>
        <strain evidence="2">BCRC 34381</strain>
    </source>
</reference>
<proteinExistence type="predicted"/>
<evidence type="ECO:0008006" key="4">
    <source>
        <dbReference type="Google" id="ProtNLM"/>
    </source>
</evidence>
<dbReference type="InterPro" id="IPR029006">
    <property type="entry name" value="ADF-H/Gelsolin-like_dom_sf"/>
</dbReference>
<feature type="compositionally biased region" description="Polar residues" evidence="1">
    <location>
        <begin position="157"/>
        <end position="172"/>
    </location>
</feature>
<dbReference type="SUPFAM" id="SSF55753">
    <property type="entry name" value="Actin depolymerizing proteins"/>
    <property type="match status" value="2"/>
</dbReference>
<evidence type="ECO:0000313" key="2">
    <source>
        <dbReference type="EMBL" id="KAJ1728562.1"/>
    </source>
</evidence>
<comment type="caution">
    <text evidence="2">The sequence shown here is derived from an EMBL/GenBank/DDBJ whole genome shotgun (WGS) entry which is preliminary data.</text>
</comment>
<dbReference type="Proteomes" id="UP001143981">
    <property type="component" value="Unassembled WGS sequence"/>
</dbReference>
<feature type="compositionally biased region" description="Polar residues" evidence="1">
    <location>
        <begin position="45"/>
        <end position="54"/>
    </location>
</feature>